<evidence type="ECO:0000313" key="2">
    <source>
        <dbReference type="EMBL" id="CAH8386316.1"/>
    </source>
</evidence>
<accession>A0ABC8LRC4</accession>
<organism evidence="2 3">
    <name type="scientific">Eruca vesicaria subsp. sativa</name>
    <name type="common">Garden rocket</name>
    <name type="synonym">Eruca sativa</name>
    <dbReference type="NCBI Taxonomy" id="29727"/>
    <lineage>
        <taxon>Eukaryota</taxon>
        <taxon>Viridiplantae</taxon>
        <taxon>Streptophyta</taxon>
        <taxon>Embryophyta</taxon>
        <taxon>Tracheophyta</taxon>
        <taxon>Spermatophyta</taxon>
        <taxon>Magnoliopsida</taxon>
        <taxon>eudicotyledons</taxon>
        <taxon>Gunneridae</taxon>
        <taxon>Pentapetalae</taxon>
        <taxon>rosids</taxon>
        <taxon>malvids</taxon>
        <taxon>Brassicales</taxon>
        <taxon>Brassicaceae</taxon>
        <taxon>Brassiceae</taxon>
        <taxon>Eruca</taxon>
    </lineage>
</organism>
<evidence type="ECO:0000313" key="3">
    <source>
        <dbReference type="Proteomes" id="UP001642260"/>
    </source>
</evidence>
<comment type="caution">
    <text evidence="2">The sequence shown here is derived from an EMBL/GenBank/DDBJ whole genome shotgun (WGS) entry which is preliminary data.</text>
</comment>
<reference evidence="2 3" key="1">
    <citation type="submission" date="2022-03" db="EMBL/GenBank/DDBJ databases">
        <authorList>
            <person name="Macdonald S."/>
            <person name="Ahmed S."/>
            <person name="Newling K."/>
        </authorList>
    </citation>
    <scope>NUCLEOTIDE SEQUENCE [LARGE SCALE GENOMIC DNA]</scope>
</reference>
<keyword evidence="1" id="KW-0472">Membrane</keyword>
<evidence type="ECO:0000256" key="1">
    <source>
        <dbReference type="SAM" id="Phobius"/>
    </source>
</evidence>
<sequence>MMVVQLWETLKETITAYTGFCLAALFTVLALAIAGYHVVPRNTTRVLRNQSLFRRRFISEKSWRRNLSSMTALIPKSRFSWRSKA</sequence>
<gene>
    <name evidence="2" type="ORF">ERUC_LOCUS38799</name>
</gene>
<keyword evidence="3" id="KW-1185">Reference proteome</keyword>
<keyword evidence="1" id="KW-0812">Transmembrane</keyword>
<dbReference type="Proteomes" id="UP001642260">
    <property type="component" value="Unassembled WGS sequence"/>
</dbReference>
<keyword evidence="1" id="KW-1133">Transmembrane helix</keyword>
<feature type="transmembrane region" description="Helical" evidence="1">
    <location>
        <begin position="14"/>
        <end position="39"/>
    </location>
</feature>
<dbReference type="AlphaFoldDB" id="A0ABC8LRC4"/>
<protein>
    <submittedName>
        <fullName evidence="2">Uncharacterized protein</fullName>
    </submittedName>
</protein>
<dbReference type="EMBL" id="CAKOAT010708486">
    <property type="protein sequence ID" value="CAH8386316.1"/>
    <property type="molecule type" value="Genomic_DNA"/>
</dbReference>
<proteinExistence type="predicted"/>
<name>A0ABC8LRC4_ERUVS</name>